<dbReference type="GO" id="GO:0005524">
    <property type="term" value="F:ATP binding"/>
    <property type="evidence" value="ECO:0007669"/>
    <property type="project" value="UniProtKB-KW"/>
</dbReference>
<evidence type="ECO:0000256" key="3">
    <source>
        <dbReference type="ARBA" id="ARBA00022806"/>
    </source>
</evidence>
<dbReference type="STRING" id="1109443.G4TQ92"/>
<dbReference type="InterPro" id="IPR052431">
    <property type="entry name" value="SKI2_subfamily_helicases"/>
</dbReference>
<keyword evidence="9" id="KW-1185">Reference proteome</keyword>
<feature type="domain" description="Helicase C-terminal" evidence="7">
    <location>
        <begin position="1221"/>
        <end position="1366"/>
    </location>
</feature>
<feature type="region of interest" description="Disordered" evidence="5">
    <location>
        <begin position="498"/>
        <end position="555"/>
    </location>
</feature>
<dbReference type="PROSITE" id="PS51194">
    <property type="entry name" value="HELICASE_CTER"/>
    <property type="match status" value="1"/>
</dbReference>
<keyword evidence="4" id="KW-0067">ATP-binding</keyword>
<dbReference type="eggNOG" id="KOG0949">
    <property type="taxonomic scope" value="Eukaryota"/>
</dbReference>
<protein>
    <submittedName>
        <fullName evidence="8">Related to SKI2-antiviral protein and putative helicase</fullName>
    </submittedName>
</protein>
<dbReference type="PANTHER" id="PTHR44533:SF4">
    <property type="entry name" value="DEAD_H RNA HELICASE, PUTATIVE-RELATED"/>
    <property type="match status" value="1"/>
</dbReference>
<dbReference type="PANTHER" id="PTHR44533">
    <property type="entry name" value="DEAD/H RNA HELICASE, PUTATIVE-RELATED"/>
    <property type="match status" value="1"/>
</dbReference>
<feature type="compositionally biased region" description="Basic and acidic residues" evidence="5">
    <location>
        <begin position="545"/>
        <end position="555"/>
    </location>
</feature>
<dbReference type="Pfam" id="PF00270">
    <property type="entry name" value="DEAD"/>
    <property type="match status" value="1"/>
</dbReference>
<evidence type="ECO:0000259" key="6">
    <source>
        <dbReference type="PROSITE" id="PS51192"/>
    </source>
</evidence>
<name>G4TQ92_SERID</name>
<dbReference type="InterPro" id="IPR014001">
    <property type="entry name" value="Helicase_ATP-bd"/>
</dbReference>
<sequence length="1789" mass="200873">MAAALTIPDALEELNKKWFTSLKPRWVDIIGSYAGKELFLVDGDALIQTVLDDPLLELGRKDSNRPLAIGTSGNAWIASSRSLAHKTLKAYIHSLEVEVHEFTDTRDKRWKEYVFFNKPLFILSSDHSVALPESDDSLPAANLLHRVFIKYIHDEGLLLASLQEMDFRDSQANTFLYDRQPQTNLSREFYKAVGEAREALDELMPVDADDEDEEEVEKAEDIQGWPEAAIKHYLSELTSSPTPPQLALLFTFLAHVKLLDTIDLDLRSQPPSTLPSGLVKLITEGFLPGLFASLEATIPEDVDEPPLVDGRIFSLLLANILFSDTQPSQVLGGGVYASLTEKWKELGLQPVDFGVLAQLAQKSGGTRQLQEQKVFQEFSLYSFEAPVLQEVLSEVDVPTIPADEFGGVPEPLYEFEDSIFARTRRHHTYRSPIPRHLGGEPPKPKDKKGMMKLLRSNQRSMVHIERQANSLTGAKGAKLEAEVIPPVGNVVGSQWATGSALKAASRPDTPEVKGAKGRKGQPAATPSAQSSAQASQAAKGKGAKGKKEPPMKSADKLRMQIESQKKAKAVTDGEAWWKSRLEELKNIEELSGRIEMLDLQLKNNKRMEADPTLAANVWLYRINCECWHWIENPDGENPKVKDGYIIRLVKMVRGMKQYQDVLTPTMVKCLWSVMEALGFDDYVQIIQRPSKDVKDKKLDWDFIKFYKKILTGPEAGTEVNAYPWMAITEHPVDWQLRAFGEHMDRSFDSKPDDRVKFEPDKWQRDVLDKLDRDESVLVVAPTSAGKTFISYYAMKKVLTTSDDGILVYVAPTKALVTQITAEVYARYRKDMKGRSCWAIHTADIRLNNPQTCQILVTVPEMLAFMLLSPELAKVWAPRIKRIILDEIHTLGSQPGGVWEQILLLSRCPIIGLSATVGDADAFNEWLKSVQEAHGHTHSLVQHHHRYSHLRKFMYNIDPNPDDFDGLHDHKATQQMRFLHPISFIRPGITELPSDLALEARDCATLYKAMSDHSDDPALAKLKPTKFFEKQNKAGEFLQQADVIKYEEKLKAVLTKWLKEDDAHEPTSTIQKVVKSLTDKEVGKPESEQALQNSDMFYGNLVNLLADLHAEGDLPALLFHFDRYSVEAIARAILEKLKKDETEWRKHSPEWEKKIKGWQAWEAGAKEREKAAQRAALKKEKAEGDKMERLQNAAAVDTSPLAIYANFDPDAPSEEFSFINWGTRYSASELDEDIKNLEKYSTTPRFLLECLRRGIAVHHSGLPKGYRVLVESLFRIGFCRVVVSTEELALGVNMPAKASIFCGDSPALTALMYRQCAGRAGRRGFDLLGKVIFYGLPNERVKQVVLSRLPALRGNYPLTPTLSLRLISLLTDSGNAPSATNAIQDLLKLDSLTVGSNISRSQSLYNMRFSIELLIRAQVIDSVGNPLHPWFNFASFLYTNEPANLAILALLREGYIHKICNNNLIDAKRDLMHILSYLFCRQYLSKVNFDQEAFTRNNRTPSKVILSDIDEEAYKILKAYNDEVLQVFTECAVMYSIQHRDSLGVDNVLPFSERTVEATSTPSSSTFVQSLKRSRVTVRSRSAFVATSGHGDVYSNVDELSRTTRHGLYLTKHVLPSLDLFTPSSDSPGRYLNAYLLDFYSHGQDKPLVDANRIEKSQIWYLLLDFSQALDGMVTAIKDLMLKGARGEDDLTSVAGESVAVAAATTTVQDDWAADLEKDEAIAPSGPQASHGVPLEKERGDEAEALGVGAGSGEIDIVKPDHVSMKDWKVYEVFWHLQKDFNEKFKAMWA</sequence>
<evidence type="ECO:0000313" key="8">
    <source>
        <dbReference type="EMBL" id="CCA73485.1"/>
    </source>
</evidence>
<dbReference type="Gene3D" id="3.40.50.300">
    <property type="entry name" value="P-loop containing nucleotide triphosphate hydrolases"/>
    <property type="match status" value="2"/>
</dbReference>
<reference evidence="8 9" key="1">
    <citation type="journal article" date="2011" name="PLoS Pathog.">
        <title>Endophytic Life Strategies Decoded by Genome and Transcriptome Analyses of the Mutualistic Root Symbiont Piriformospora indica.</title>
        <authorList>
            <person name="Zuccaro A."/>
            <person name="Lahrmann U."/>
            <person name="Guldener U."/>
            <person name="Langen G."/>
            <person name="Pfiffi S."/>
            <person name="Biedenkopf D."/>
            <person name="Wong P."/>
            <person name="Samans B."/>
            <person name="Grimm C."/>
            <person name="Basiewicz M."/>
            <person name="Murat C."/>
            <person name="Martin F."/>
            <person name="Kogel K.H."/>
        </authorList>
    </citation>
    <scope>NUCLEOTIDE SEQUENCE [LARGE SCALE GENOMIC DNA]</scope>
    <source>
        <strain evidence="8 9">DSM 11827</strain>
    </source>
</reference>
<comment type="caution">
    <text evidence="8">The sequence shown here is derived from an EMBL/GenBank/DDBJ whole genome shotgun (WGS) entry which is preliminary data.</text>
</comment>
<keyword evidence="2" id="KW-0378">Hydrolase</keyword>
<dbReference type="GO" id="GO:0016787">
    <property type="term" value="F:hydrolase activity"/>
    <property type="evidence" value="ECO:0007669"/>
    <property type="project" value="UniProtKB-KW"/>
</dbReference>
<dbReference type="OrthoDB" id="2320933at2759"/>
<dbReference type="SMART" id="SM00490">
    <property type="entry name" value="HELICc"/>
    <property type="match status" value="1"/>
</dbReference>
<dbReference type="GO" id="GO:0004386">
    <property type="term" value="F:helicase activity"/>
    <property type="evidence" value="ECO:0007669"/>
    <property type="project" value="UniProtKB-KW"/>
</dbReference>
<dbReference type="InterPro" id="IPR011545">
    <property type="entry name" value="DEAD/DEAH_box_helicase_dom"/>
</dbReference>
<keyword evidence="1" id="KW-0547">Nucleotide-binding</keyword>
<dbReference type="Pfam" id="PF00271">
    <property type="entry name" value="Helicase_C"/>
    <property type="match status" value="1"/>
</dbReference>
<evidence type="ECO:0000313" key="9">
    <source>
        <dbReference type="Proteomes" id="UP000007148"/>
    </source>
</evidence>
<gene>
    <name evidence="8" type="ORF">PIIN_07438</name>
</gene>
<accession>G4TQ92</accession>
<dbReference type="GO" id="GO:0005737">
    <property type="term" value="C:cytoplasm"/>
    <property type="evidence" value="ECO:0007669"/>
    <property type="project" value="TreeGrafter"/>
</dbReference>
<evidence type="ECO:0000259" key="7">
    <source>
        <dbReference type="PROSITE" id="PS51194"/>
    </source>
</evidence>
<keyword evidence="3 8" id="KW-0347">Helicase</keyword>
<proteinExistence type="predicted"/>
<dbReference type="SMART" id="SM00487">
    <property type="entry name" value="DEXDc"/>
    <property type="match status" value="1"/>
</dbReference>
<evidence type="ECO:0000256" key="4">
    <source>
        <dbReference type="ARBA" id="ARBA00022840"/>
    </source>
</evidence>
<dbReference type="EMBL" id="CAFZ01000229">
    <property type="protein sequence ID" value="CCA73485.1"/>
    <property type="molecule type" value="Genomic_DNA"/>
</dbReference>
<organism evidence="8 9">
    <name type="scientific">Serendipita indica (strain DSM 11827)</name>
    <name type="common">Root endophyte fungus</name>
    <name type="synonym">Piriformospora indica</name>
    <dbReference type="NCBI Taxonomy" id="1109443"/>
    <lineage>
        <taxon>Eukaryota</taxon>
        <taxon>Fungi</taxon>
        <taxon>Dikarya</taxon>
        <taxon>Basidiomycota</taxon>
        <taxon>Agaricomycotina</taxon>
        <taxon>Agaricomycetes</taxon>
        <taxon>Sebacinales</taxon>
        <taxon>Serendipitaceae</taxon>
        <taxon>Serendipita</taxon>
    </lineage>
</organism>
<dbReference type="InterPro" id="IPR001650">
    <property type="entry name" value="Helicase_C-like"/>
</dbReference>
<dbReference type="Proteomes" id="UP000007148">
    <property type="component" value="Unassembled WGS sequence"/>
</dbReference>
<dbReference type="PROSITE" id="PS51192">
    <property type="entry name" value="HELICASE_ATP_BIND_1"/>
    <property type="match status" value="1"/>
</dbReference>
<dbReference type="InParanoid" id="G4TQ92"/>
<evidence type="ECO:0000256" key="1">
    <source>
        <dbReference type="ARBA" id="ARBA00022741"/>
    </source>
</evidence>
<dbReference type="InterPro" id="IPR059032">
    <property type="entry name" value="WHD_DDX60"/>
</dbReference>
<feature type="compositionally biased region" description="Low complexity" evidence="5">
    <location>
        <begin position="520"/>
        <end position="540"/>
    </location>
</feature>
<dbReference type="InterPro" id="IPR027417">
    <property type="entry name" value="P-loop_NTPase"/>
</dbReference>
<dbReference type="Pfam" id="PF26076">
    <property type="entry name" value="WHD_DDX60"/>
    <property type="match status" value="1"/>
</dbReference>
<dbReference type="FunFam" id="3.40.50.300:FF:001039">
    <property type="entry name" value="ATP-dependent RNA helicase DDX60"/>
    <property type="match status" value="1"/>
</dbReference>
<dbReference type="HOGENOM" id="CLU_002305_2_0_1"/>
<feature type="domain" description="Helicase ATP-binding" evidence="6">
    <location>
        <begin position="767"/>
        <end position="934"/>
    </location>
</feature>
<evidence type="ECO:0000256" key="2">
    <source>
        <dbReference type="ARBA" id="ARBA00022801"/>
    </source>
</evidence>
<dbReference type="SUPFAM" id="SSF52540">
    <property type="entry name" value="P-loop containing nucleoside triphosphate hydrolases"/>
    <property type="match status" value="1"/>
</dbReference>
<evidence type="ECO:0000256" key="5">
    <source>
        <dbReference type="SAM" id="MobiDB-lite"/>
    </source>
</evidence>
<dbReference type="FunCoup" id="G4TQ92">
    <property type="interactions" value="282"/>
</dbReference>
<dbReference type="OMA" id="WHNHRKT"/>
<dbReference type="GO" id="GO:0003676">
    <property type="term" value="F:nucleic acid binding"/>
    <property type="evidence" value="ECO:0007669"/>
    <property type="project" value="InterPro"/>
</dbReference>